<dbReference type="EMBL" id="PQGG01000042">
    <property type="protein sequence ID" value="POP51240.1"/>
    <property type="molecule type" value="Genomic_DNA"/>
</dbReference>
<proteinExistence type="predicted"/>
<feature type="region of interest" description="Disordered" evidence="1">
    <location>
        <begin position="250"/>
        <end position="271"/>
    </location>
</feature>
<comment type="caution">
    <text evidence="3">The sequence shown here is derived from an EMBL/GenBank/DDBJ whole genome shotgun (WGS) entry which is preliminary data.</text>
</comment>
<feature type="compositionally biased region" description="Polar residues" evidence="1">
    <location>
        <begin position="257"/>
        <end position="271"/>
    </location>
</feature>
<dbReference type="RefSeq" id="WP_103685885.1">
    <property type="nucleotide sequence ID" value="NZ_PQGG01000042.1"/>
</dbReference>
<sequence length="439" mass="48708">MVIINPSFATQPAALNRPAGPAPVLAIDRVLSAVVVGQRAEHLYELASGNLRMMAESQTALRHGEKLLLQVTGKDRQQRPQLLILKADANFISKQLRSALPQQQSTPQLLSTINAVNTRPTPPSLSALLKEFLNILPSKTQVTQASELRQTILQSGLFFESQLAKGEAPPRDIKCALLRLHQQLSQELDLELPAEKVKRGQTSADEKQTQLAREYAPPSRSLLAPANLSTGSKPIVSQSYTEYAANKARPEELPGQLNPQGRQTANLADGDSQTEILRQLLRDVRGSLARQESHQLQFLQQNDKQHSQFMIELPVRDDDGTDLWQLQFYKSQYTEDKAQNQEQPRPDREKPQHNWVVNLSFDLPGLGPLKARISQTPTLNIRFSTDKPQTMALINAQRGDLEERLSAQGISTPSIQCSAEPIAEGALSLYPQTLLDTQA</sequence>
<gene>
    <name evidence="3" type="ORF">C0068_18155</name>
</gene>
<evidence type="ECO:0000313" key="3">
    <source>
        <dbReference type="EMBL" id="POP51240.1"/>
    </source>
</evidence>
<dbReference type="InterPro" id="IPR021136">
    <property type="entry name" value="Flagellar_hook_control-like_C"/>
</dbReference>
<dbReference type="AlphaFoldDB" id="A0A2S4HBA1"/>
<feature type="region of interest" description="Disordered" evidence="1">
    <location>
        <begin position="197"/>
        <end position="230"/>
    </location>
</feature>
<dbReference type="Proteomes" id="UP000237222">
    <property type="component" value="Unassembled WGS sequence"/>
</dbReference>
<evidence type="ECO:0000313" key="4">
    <source>
        <dbReference type="Proteomes" id="UP000237222"/>
    </source>
</evidence>
<evidence type="ECO:0000256" key="1">
    <source>
        <dbReference type="SAM" id="MobiDB-lite"/>
    </source>
</evidence>
<name>A0A2S4HBA1_9GAMM</name>
<reference evidence="3" key="1">
    <citation type="submission" date="2018-01" db="EMBL/GenBank/DDBJ databases">
        <authorList>
            <person name="Yu X.-D."/>
        </authorList>
    </citation>
    <scope>NUCLEOTIDE SEQUENCE</scope>
    <source>
        <strain evidence="3">ZX-21</strain>
    </source>
</reference>
<protein>
    <recommendedName>
        <fullName evidence="2">Flagellar hook-length control protein-like C-terminal domain-containing protein</fullName>
    </recommendedName>
</protein>
<dbReference type="InterPro" id="IPR038610">
    <property type="entry name" value="FliK-like_C_sf"/>
</dbReference>
<dbReference type="OrthoDB" id="6113047at2"/>
<organism evidence="3 4">
    <name type="scientific">Zhongshania marina</name>
    <dbReference type="NCBI Taxonomy" id="2304603"/>
    <lineage>
        <taxon>Bacteria</taxon>
        <taxon>Pseudomonadati</taxon>
        <taxon>Pseudomonadota</taxon>
        <taxon>Gammaproteobacteria</taxon>
        <taxon>Cellvibrionales</taxon>
        <taxon>Spongiibacteraceae</taxon>
        <taxon>Zhongshania</taxon>
    </lineage>
</organism>
<dbReference type="Gene3D" id="3.30.750.140">
    <property type="match status" value="1"/>
</dbReference>
<accession>A0A2S4HBA1</accession>
<feature type="domain" description="Flagellar hook-length control protein-like C-terminal" evidence="2">
    <location>
        <begin position="349"/>
        <end position="419"/>
    </location>
</feature>
<feature type="compositionally biased region" description="Basic and acidic residues" evidence="1">
    <location>
        <begin position="197"/>
        <end position="208"/>
    </location>
</feature>
<evidence type="ECO:0000259" key="2">
    <source>
        <dbReference type="Pfam" id="PF02120"/>
    </source>
</evidence>
<dbReference type="Pfam" id="PF02120">
    <property type="entry name" value="Flg_hook"/>
    <property type="match status" value="1"/>
</dbReference>